<feature type="compositionally biased region" description="Basic and acidic residues" evidence="1">
    <location>
        <begin position="53"/>
        <end position="62"/>
    </location>
</feature>
<sequence length="298" mass="33346">MKRRVWHTDDVRNTVTASLAAFEAQEAANETHEAVLVREMMVSAVRLGKKRQKSENKNENEKKRSRVGQNDVVAMDRVNCRGRGLETNLSSSSSTDTRSLMLVFALNVLLAGCSRNAHNLCMPKKVRIVRFKRRFNAADHSLISVDARGWSTVLAVDSMIVDGIKGGSRRKWKENKVDGMGKGNVGKMQRAFIADPRPTHSPGKATFHSIFRSLFLDILLDPCHRLLGHDFIGSRLGRHSFEAVGVGNVLLGQSTYHQDGRYHLTHKKKGLNENGSSFMPLMLVKGQCLLNAMRKRRG</sequence>
<accession>A0A9P5TKF1</accession>
<dbReference type="AlphaFoldDB" id="A0A9P5TKF1"/>
<gene>
    <name evidence="2" type="ORF">CPB84DRAFT_123419</name>
</gene>
<organism evidence="2 3">
    <name type="scientific">Gymnopilus junonius</name>
    <name type="common">Spectacular rustgill mushroom</name>
    <name type="synonym">Gymnopilus spectabilis subsp. junonius</name>
    <dbReference type="NCBI Taxonomy" id="109634"/>
    <lineage>
        <taxon>Eukaryota</taxon>
        <taxon>Fungi</taxon>
        <taxon>Dikarya</taxon>
        <taxon>Basidiomycota</taxon>
        <taxon>Agaricomycotina</taxon>
        <taxon>Agaricomycetes</taxon>
        <taxon>Agaricomycetidae</taxon>
        <taxon>Agaricales</taxon>
        <taxon>Agaricineae</taxon>
        <taxon>Hymenogastraceae</taxon>
        <taxon>Gymnopilus</taxon>
    </lineage>
</organism>
<evidence type="ECO:0000313" key="2">
    <source>
        <dbReference type="EMBL" id="KAF8885682.1"/>
    </source>
</evidence>
<dbReference type="Proteomes" id="UP000724874">
    <property type="component" value="Unassembled WGS sequence"/>
</dbReference>
<protein>
    <submittedName>
        <fullName evidence="2">Uncharacterized protein</fullName>
    </submittedName>
</protein>
<proteinExistence type="predicted"/>
<evidence type="ECO:0000256" key="1">
    <source>
        <dbReference type="SAM" id="MobiDB-lite"/>
    </source>
</evidence>
<reference evidence="2" key="1">
    <citation type="submission" date="2020-11" db="EMBL/GenBank/DDBJ databases">
        <authorList>
            <consortium name="DOE Joint Genome Institute"/>
            <person name="Ahrendt S."/>
            <person name="Riley R."/>
            <person name="Andreopoulos W."/>
            <person name="LaButti K."/>
            <person name="Pangilinan J."/>
            <person name="Ruiz-duenas F.J."/>
            <person name="Barrasa J.M."/>
            <person name="Sanchez-Garcia M."/>
            <person name="Camarero S."/>
            <person name="Miyauchi S."/>
            <person name="Serrano A."/>
            <person name="Linde D."/>
            <person name="Babiker R."/>
            <person name="Drula E."/>
            <person name="Ayuso-Fernandez I."/>
            <person name="Pacheco R."/>
            <person name="Padilla G."/>
            <person name="Ferreira P."/>
            <person name="Barriuso J."/>
            <person name="Kellner H."/>
            <person name="Castanera R."/>
            <person name="Alfaro M."/>
            <person name="Ramirez L."/>
            <person name="Pisabarro A.G."/>
            <person name="Kuo A."/>
            <person name="Tritt A."/>
            <person name="Lipzen A."/>
            <person name="He G."/>
            <person name="Yan M."/>
            <person name="Ng V."/>
            <person name="Cullen D."/>
            <person name="Martin F."/>
            <person name="Rosso M.-N."/>
            <person name="Henrissat B."/>
            <person name="Hibbett D."/>
            <person name="Martinez A.T."/>
            <person name="Grigoriev I.V."/>
        </authorList>
    </citation>
    <scope>NUCLEOTIDE SEQUENCE</scope>
    <source>
        <strain evidence="2">AH 44721</strain>
    </source>
</reference>
<comment type="caution">
    <text evidence="2">The sequence shown here is derived from an EMBL/GenBank/DDBJ whole genome shotgun (WGS) entry which is preliminary data.</text>
</comment>
<dbReference type="EMBL" id="JADNYJ010000100">
    <property type="protein sequence ID" value="KAF8885682.1"/>
    <property type="molecule type" value="Genomic_DNA"/>
</dbReference>
<name>A0A9P5TKF1_GYMJU</name>
<keyword evidence="3" id="KW-1185">Reference proteome</keyword>
<evidence type="ECO:0000313" key="3">
    <source>
        <dbReference type="Proteomes" id="UP000724874"/>
    </source>
</evidence>
<feature type="region of interest" description="Disordered" evidence="1">
    <location>
        <begin position="47"/>
        <end position="69"/>
    </location>
</feature>